<evidence type="ECO:0000313" key="2">
    <source>
        <dbReference type="EMBL" id="TPP63891.1"/>
    </source>
</evidence>
<reference evidence="2 3" key="1">
    <citation type="submission" date="2019-04" db="EMBL/GenBank/DDBJ databases">
        <title>Annotation for the trematode Fasciola gigantica.</title>
        <authorList>
            <person name="Choi Y.-J."/>
        </authorList>
    </citation>
    <scope>NUCLEOTIDE SEQUENCE [LARGE SCALE GENOMIC DNA]</scope>
    <source>
        <strain evidence="2">Uganda_cow_1</strain>
    </source>
</reference>
<evidence type="ECO:0000313" key="3">
    <source>
        <dbReference type="Proteomes" id="UP000316759"/>
    </source>
</evidence>
<proteinExistence type="predicted"/>
<sequence>MSASKDDTLPMTLFSQRYTVRRRYIVVRYHFPFLIPVPLSSDDGYVEIPPSQRIRKESLMQSPDSPGDIMALGHSSLSPPILKSQRRPTEDATSSNVASPSTTQLVTAPLSPQHMPAYAKKWQGNFLIIS</sequence>
<comment type="caution">
    <text evidence="2">The sequence shown here is derived from an EMBL/GenBank/DDBJ whole genome shotgun (WGS) entry which is preliminary data.</text>
</comment>
<feature type="compositionally biased region" description="Polar residues" evidence="1">
    <location>
        <begin position="91"/>
        <end position="104"/>
    </location>
</feature>
<keyword evidence="3" id="KW-1185">Reference proteome</keyword>
<name>A0A504YV36_FASGI</name>
<feature type="region of interest" description="Disordered" evidence="1">
    <location>
        <begin position="55"/>
        <end position="104"/>
    </location>
</feature>
<evidence type="ECO:0000256" key="1">
    <source>
        <dbReference type="SAM" id="MobiDB-lite"/>
    </source>
</evidence>
<organism evidence="2 3">
    <name type="scientific">Fasciola gigantica</name>
    <name type="common">Giant liver fluke</name>
    <dbReference type="NCBI Taxonomy" id="46835"/>
    <lineage>
        <taxon>Eukaryota</taxon>
        <taxon>Metazoa</taxon>
        <taxon>Spiralia</taxon>
        <taxon>Lophotrochozoa</taxon>
        <taxon>Platyhelminthes</taxon>
        <taxon>Trematoda</taxon>
        <taxon>Digenea</taxon>
        <taxon>Plagiorchiida</taxon>
        <taxon>Echinostomata</taxon>
        <taxon>Echinostomatoidea</taxon>
        <taxon>Fasciolidae</taxon>
        <taxon>Fasciola</taxon>
    </lineage>
</organism>
<protein>
    <submittedName>
        <fullName evidence="2">Uncharacterized protein</fullName>
    </submittedName>
</protein>
<accession>A0A504YV36</accession>
<dbReference type="AlphaFoldDB" id="A0A504YV36"/>
<dbReference type="Proteomes" id="UP000316759">
    <property type="component" value="Unassembled WGS sequence"/>
</dbReference>
<dbReference type="EMBL" id="SUNJ01005105">
    <property type="protein sequence ID" value="TPP63891.1"/>
    <property type="molecule type" value="Genomic_DNA"/>
</dbReference>
<gene>
    <name evidence="2" type="ORF">FGIG_00547</name>
</gene>